<dbReference type="SUPFAM" id="SSF52980">
    <property type="entry name" value="Restriction endonuclease-like"/>
    <property type="match status" value="1"/>
</dbReference>
<accession>A0A8S5VHI7</accession>
<name>A0A8S5VHI7_9CAUD</name>
<dbReference type="InterPro" id="IPR011335">
    <property type="entry name" value="Restrct_endonuc-II-like"/>
</dbReference>
<dbReference type="EMBL" id="BK016266">
    <property type="protein sequence ID" value="DAG06150.1"/>
    <property type="molecule type" value="Genomic_DNA"/>
</dbReference>
<dbReference type="InterPro" id="IPR011856">
    <property type="entry name" value="tRNA_endonuc-like_dom_sf"/>
</dbReference>
<dbReference type="Gene3D" id="3.40.1350.10">
    <property type="match status" value="1"/>
</dbReference>
<protein>
    <submittedName>
        <fullName evidence="1">Recombination protein</fullName>
    </submittedName>
</protein>
<dbReference type="GO" id="GO:0003676">
    <property type="term" value="F:nucleic acid binding"/>
    <property type="evidence" value="ECO:0007669"/>
    <property type="project" value="InterPro"/>
</dbReference>
<proteinExistence type="predicted"/>
<organism evidence="1">
    <name type="scientific">Siphoviridae sp. ctNxi14</name>
    <dbReference type="NCBI Taxonomy" id="2825475"/>
    <lineage>
        <taxon>Viruses</taxon>
        <taxon>Duplodnaviria</taxon>
        <taxon>Heunggongvirae</taxon>
        <taxon>Uroviricota</taxon>
        <taxon>Caudoviricetes</taxon>
    </lineage>
</organism>
<sequence>MNTGKQFEADFKASIPPDAWCYRLKDSAATYYGGNENLSFSIDNICDFLVYRHPMNHLFELKTIETPSIPLEKVFGKYDKAKCKYRKEKHITDMVDAMGYSGQTAHVIVNYRAVNRTFAIPASKVLAFRYNESRKSIPWQWAEQEGIEVKAKRLRVHWRYDVDALLKRLEKENDNGMR</sequence>
<reference evidence="1" key="1">
    <citation type="journal article" date="2021" name="Proc. Natl. Acad. Sci. U.S.A.">
        <title>A Catalog of Tens of Thousands of Viruses from Human Metagenomes Reveals Hidden Associations with Chronic Diseases.</title>
        <authorList>
            <person name="Tisza M.J."/>
            <person name="Buck C.B."/>
        </authorList>
    </citation>
    <scope>NUCLEOTIDE SEQUENCE</scope>
    <source>
        <strain evidence="1">CtNxi14</strain>
    </source>
</reference>
<evidence type="ECO:0000313" key="1">
    <source>
        <dbReference type="EMBL" id="DAG06150.1"/>
    </source>
</evidence>